<keyword evidence="3" id="KW-1185">Reference proteome</keyword>
<evidence type="ECO:0000313" key="3">
    <source>
        <dbReference type="Proteomes" id="UP001595692"/>
    </source>
</evidence>
<accession>A0ABV8CRR9</accession>
<protein>
    <submittedName>
        <fullName evidence="2">YajG family lipoprotein</fullName>
    </submittedName>
</protein>
<reference evidence="3" key="1">
    <citation type="journal article" date="2019" name="Int. J. Syst. Evol. Microbiol.">
        <title>The Global Catalogue of Microorganisms (GCM) 10K type strain sequencing project: providing services to taxonomists for standard genome sequencing and annotation.</title>
        <authorList>
            <consortium name="The Broad Institute Genomics Platform"/>
            <consortium name="The Broad Institute Genome Sequencing Center for Infectious Disease"/>
            <person name="Wu L."/>
            <person name="Ma J."/>
        </authorList>
    </citation>
    <scope>NUCLEOTIDE SEQUENCE [LARGE SCALE GENOMIC DNA]</scope>
    <source>
        <strain evidence="3">CCUG 54939</strain>
    </source>
</reference>
<evidence type="ECO:0000313" key="2">
    <source>
        <dbReference type="EMBL" id="MFC3914828.1"/>
    </source>
</evidence>
<sequence length="190" mass="20299">MKSVLFALLAVLATGCANTWPESASINPQINDQPDTLLTGKLVSVSSQDSRVGTQIIKIAKKDEPVVLIPNNIGPDQVLADRLKKGLTAQGASVSPQADTQLTVIVQNMLAEVTKPGLAYKTRVKLEIKLQVQKNGGGIVKTYQKSAMKESATQPDIGDIELMLNEQCSKLLNDMLADSQIRGAIQGGAY</sequence>
<dbReference type="RefSeq" id="WP_377154231.1">
    <property type="nucleotide sequence ID" value="NZ_JBHSAF010000015.1"/>
</dbReference>
<keyword evidence="1" id="KW-0732">Signal</keyword>
<evidence type="ECO:0000256" key="1">
    <source>
        <dbReference type="SAM" id="SignalP"/>
    </source>
</evidence>
<name>A0ABV8CRR9_9GAMM</name>
<dbReference type="Proteomes" id="UP001595692">
    <property type="component" value="Unassembled WGS sequence"/>
</dbReference>
<feature type="signal peptide" evidence="1">
    <location>
        <begin position="1"/>
        <end position="19"/>
    </location>
</feature>
<dbReference type="PROSITE" id="PS51257">
    <property type="entry name" value="PROKAR_LIPOPROTEIN"/>
    <property type="match status" value="1"/>
</dbReference>
<gene>
    <name evidence="2" type="ORF">ACFOSS_15370</name>
</gene>
<proteinExistence type="predicted"/>
<dbReference type="InterPro" id="IPR005619">
    <property type="entry name" value="Uncharacterised_YajG"/>
</dbReference>
<dbReference type="EMBL" id="JBHSAF010000015">
    <property type="protein sequence ID" value="MFC3914828.1"/>
    <property type="molecule type" value="Genomic_DNA"/>
</dbReference>
<feature type="chain" id="PRO_5045495387" evidence="1">
    <location>
        <begin position="20"/>
        <end position="190"/>
    </location>
</feature>
<organism evidence="2 3">
    <name type="scientific">Pseudaeromonas sharmana</name>
    <dbReference type="NCBI Taxonomy" id="328412"/>
    <lineage>
        <taxon>Bacteria</taxon>
        <taxon>Pseudomonadati</taxon>
        <taxon>Pseudomonadota</taxon>
        <taxon>Gammaproteobacteria</taxon>
        <taxon>Aeromonadales</taxon>
        <taxon>Aeromonadaceae</taxon>
        <taxon>Pseudaeromonas</taxon>
    </lineage>
</organism>
<keyword evidence="2" id="KW-0449">Lipoprotein</keyword>
<comment type="caution">
    <text evidence="2">The sequence shown here is derived from an EMBL/GenBank/DDBJ whole genome shotgun (WGS) entry which is preliminary data.</text>
</comment>
<dbReference type="Pfam" id="PF03923">
    <property type="entry name" value="Lipoprotein_16"/>
    <property type="match status" value="1"/>
</dbReference>